<evidence type="ECO:0000313" key="1">
    <source>
        <dbReference type="EMBL" id="GGJ50247.1"/>
    </source>
</evidence>
<dbReference type="InterPro" id="IPR049874">
    <property type="entry name" value="ROK_cs"/>
</dbReference>
<dbReference type="InterPro" id="IPR043129">
    <property type="entry name" value="ATPase_NBD"/>
</dbReference>
<dbReference type="InterPro" id="IPR000600">
    <property type="entry name" value="ROK"/>
</dbReference>
<dbReference type="Pfam" id="PF00480">
    <property type="entry name" value="ROK"/>
    <property type="match status" value="1"/>
</dbReference>
<reference evidence="2" key="1">
    <citation type="journal article" date="2019" name="Int. J. Syst. Evol. Microbiol.">
        <title>The Global Catalogue of Microorganisms (GCM) 10K type strain sequencing project: providing services to taxonomists for standard genome sequencing and annotation.</title>
        <authorList>
            <consortium name="The Broad Institute Genomics Platform"/>
            <consortium name="The Broad Institute Genome Sequencing Center for Infectious Disease"/>
            <person name="Wu L."/>
            <person name="Ma J."/>
        </authorList>
    </citation>
    <scope>NUCLEOTIDE SEQUENCE [LARGE SCALE GENOMIC DNA]</scope>
    <source>
        <strain evidence="2">JCM 14370</strain>
    </source>
</reference>
<name>A0ABQ2DBC5_9DEIO</name>
<dbReference type="EMBL" id="BMOD01000021">
    <property type="protein sequence ID" value="GGJ50247.1"/>
    <property type="molecule type" value="Genomic_DNA"/>
</dbReference>
<sequence length="295" mass="30661">MSLIGVDLGGTKIAVAVVQDGTITHKSVEPTPKDGWVSVLDQIARQVEELRQHVPNVETVGVGLPGPLDFKLGLVKFAPNIYGFENVPVRSYLAEKLNMHVDIENDANAAALGEGVYGAGRGTDSSVFVTISTGIGGGIVLNGRVIRGAHGVGGEIGHVTALPYGTVAGSGVVGGLEALCSGTAIARDASFALNKPTTTAEAFQLAQEGHPLARRVVETAMTHIGILVANLQLTIDPEMFVLGGGVSSVGEYFINFVRETAIERLGNFDVRPVLRLAELGTDAGVIGAALAGRRY</sequence>
<dbReference type="PANTHER" id="PTHR18964">
    <property type="entry name" value="ROK (REPRESSOR, ORF, KINASE) FAMILY"/>
    <property type="match status" value="1"/>
</dbReference>
<proteinExistence type="predicted"/>
<dbReference type="RefSeq" id="WP_189005868.1">
    <property type="nucleotide sequence ID" value="NZ_BMOD01000021.1"/>
</dbReference>
<dbReference type="PANTHER" id="PTHR18964:SF173">
    <property type="entry name" value="GLUCOKINASE"/>
    <property type="match status" value="1"/>
</dbReference>
<protein>
    <submittedName>
        <fullName evidence="1">Glucokinase</fullName>
    </submittedName>
</protein>
<dbReference type="PROSITE" id="PS01125">
    <property type="entry name" value="ROK"/>
    <property type="match status" value="1"/>
</dbReference>
<gene>
    <name evidence="1" type="ORF">GCM10008938_40220</name>
</gene>
<comment type="caution">
    <text evidence="1">The sequence shown here is derived from an EMBL/GenBank/DDBJ whole genome shotgun (WGS) entry which is preliminary data.</text>
</comment>
<accession>A0ABQ2DBC5</accession>
<evidence type="ECO:0000313" key="2">
    <source>
        <dbReference type="Proteomes" id="UP000632222"/>
    </source>
</evidence>
<dbReference type="Proteomes" id="UP000632222">
    <property type="component" value="Unassembled WGS sequence"/>
</dbReference>
<keyword evidence="2" id="KW-1185">Reference proteome</keyword>
<dbReference type="CDD" id="cd24065">
    <property type="entry name" value="ASKHA_NBD_ROK_TtHK-like"/>
    <property type="match status" value="1"/>
</dbReference>
<dbReference type="SUPFAM" id="SSF53067">
    <property type="entry name" value="Actin-like ATPase domain"/>
    <property type="match status" value="1"/>
</dbReference>
<dbReference type="Gene3D" id="3.30.420.40">
    <property type="match status" value="2"/>
</dbReference>
<organism evidence="1 2">
    <name type="scientific">Deinococcus roseus</name>
    <dbReference type="NCBI Taxonomy" id="392414"/>
    <lineage>
        <taxon>Bacteria</taxon>
        <taxon>Thermotogati</taxon>
        <taxon>Deinococcota</taxon>
        <taxon>Deinococci</taxon>
        <taxon>Deinococcales</taxon>
        <taxon>Deinococcaceae</taxon>
        <taxon>Deinococcus</taxon>
    </lineage>
</organism>